<dbReference type="PANTHER" id="PTHR32308:SF10">
    <property type="entry name" value="CITRATE LYASE SUBUNIT BETA"/>
    <property type="match status" value="1"/>
</dbReference>
<dbReference type="AlphaFoldDB" id="A0A6G4TX40"/>
<dbReference type="Gene3D" id="3.20.20.60">
    <property type="entry name" value="Phosphoenolpyruvate-binding domains"/>
    <property type="match status" value="1"/>
</dbReference>
<dbReference type="PANTHER" id="PTHR32308">
    <property type="entry name" value="LYASE BETA SUBUNIT, PUTATIVE (AFU_ORTHOLOGUE AFUA_4G13030)-RELATED"/>
    <property type="match status" value="1"/>
</dbReference>
<dbReference type="InterPro" id="IPR040442">
    <property type="entry name" value="Pyrv_kinase-like_dom_sf"/>
</dbReference>
<feature type="binding site" evidence="4">
    <location>
        <position position="122"/>
    </location>
    <ligand>
        <name>substrate</name>
    </ligand>
</feature>
<dbReference type="GO" id="GO:0016829">
    <property type="term" value="F:lyase activity"/>
    <property type="evidence" value="ECO:0007669"/>
    <property type="project" value="UniProtKB-KW"/>
</dbReference>
<keyword evidence="7" id="KW-0456">Lyase</keyword>
<dbReference type="GO" id="GO:0000287">
    <property type="term" value="F:magnesium ion binding"/>
    <property type="evidence" value="ECO:0007669"/>
    <property type="project" value="TreeGrafter"/>
</dbReference>
<dbReference type="RefSeq" id="WP_165235489.1">
    <property type="nucleotide sequence ID" value="NZ_JAAKZV010000032.1"/>
</dbReference>
<reference evidence="7 8" key="1">
    <citation type="submission" date="2020-02" db="EMBL/GenBank/DDBJ databases">
        <title>Whole-genome analyses of novel actinobacteria.</title>
        <authorList>
            <person name="Sahin N."/>
        </authorList>
    </citation>
    <scope>NUCLEOTIDE SEQUENCE [LARGE SCALE GENOMIC DNA]</scope>
    <source>
        <strain evidence="7 8">A7024</strain>
    </source>
</reference>
<evidence type="ECO:0000313" key="7">
    <source>
        <dbReference type="EMBL" id="NGN64342.1"/>
    </source>
</evidence>
<feature type="binding site" evidence="5">
    <location>
        <position position="148"/>
    </location>
    <ligand>
        <name>Mg(2+)</name>
        <dbReference type="ChEBI" id="CHEBI:18420"/>
    </ligand>
</feature>
<sequence>MTGVADQLATAVSWLFVPATRPDRFAKAAGSGADAVVIDLEDAVAAGDKAAARDRLRAAWPGDVAVPVTVRINGPRTADFAADLAVCRALAPAAVVLPKTESAAQVREAAEASGAPVLPLIESARGLVGLDRITAEPGCVRLLLGSIDLALDLGISDDRALDSARADLVRWSAANGLPAPVDGVTTAVRDPDAVAAATARARGWGFGGKLCVHPAQVPQVHAAFAPAEDEVTWARRVLAAGHDGAAAVDGEMIDRPVVERARRVIAQAARHTAA</sequence>
<feature type="domain" description="HpcH/HpaI aldolase/citrate lyase" evidence="6">
    <location>
        <begin position="14"/>
        <end position="214"/>
    </location>
</feature>
<feature type="binding site" evidence="5">
    <location>
        <position position="122"/>
    </location>
    <ligand>
        <name>Mg(2+)</name>
        <dbReference type="ChEBI" id="CHEBI:18420"/>
    </ligand>
</feature>
<gene>
    <name evidence="7" type="ORF">G5C51_10550</name>
</gene>
<evidence type="ECO:0000256" key="1">
    <source>
        <dbReference type="ARBA" id="ARBA00001946"/>
    </source>
</evidence>
<dbReference type="GO" id="GO:0006107">
    <property type="term" value="P:oxaloacetate metabolic process"/>
    <property type="evidence" value="ECO:0007669"/>
    <property type="project" value="TreeGrafter"/>
</dbReference>
<evidence type="ECO:0000313" key="8">
    <source>
        <dbReference type="Proteomes" id="UP000481583"/>
    </source>
</evidence>
<evidence type="ECO:0000256" key="2">
    <source>
        <dbReference type="ARBA" id="ARBA00022723"/>
    </source>
</evidence>
<keyword evidence="3 5" id="KW-0460">Magnesium</keyword>
<dbReference type="Pfam" id="PF03328">
    <property type="entry name" value="HpcH_HpaI"/>
    <property type="match status" value="1"/>
</dbReference>
<keyword evidence="8" id="KW-1185">Reference proteome</keyword>
<organism evidence="7 8">
    <name type="scientific">Streptomyces coryli</name>
    <dbReference type="NCBI Taxonomy" id="1128680"/>
    <lineage>
        <taxon>Bacteria</taxon>
        <taxon>Bacillati</taxon>
        <taxon>Actinomycetota</taxon>
        <taxon>Actinomycetes</taxon>
        <taxon>Kitasatosporales</taxon>
        <taxon>Streptomycetaceae</taxon>
        <taxon>Streptomyces</taxon>
    </lineage>
</organism>
<dbReference type="EMBL" id="JAAKZV010000032">
    <property type="protein sequence ID" value="NGN64342.1"/>
    <property type="molecule type" value="Genomic_DNA"/>
</dbReference>
<dbReference type="SUPFAM" id="SSF51621">
    <property type="entry name" value="Phosphoenolpyruvate/pyruvate domain"/>
    <property type="match status" value="1"/>
</dbReference>
<feature type="binding site" evidence="4">
    <location>
        <position position="71"/>
    </location>
    <ligand>
        <name>substrate</name>
    </ligand>
</feature>
<evidence type="ECO:0000256" key="5">
    <source>
        <dbReference type="PIRSR" id="PIRSR015582-2"/>
    </source>
</evidence>
<proteinExistence type="predicted"/>
<accession>A0A6G4TX40</accession>
<dbReference type="InterPro" id="IPR011206">
    <property type="entry name" value="Citrate_lyase_beta/mcl1/mcl2"/>
</dbReference>
<keyword evidence="2 5" id="KW-0479">Metal-binding</keyword>
<evidence type="ECO:0000256" key="3">
    <source>
        <dbReference type="ARBA" id="ARBA00022842"/>
    </source>
</evidence>
<dbReference type="InterPro" id="IPR015813">
    <property type="entry name" value="Pyrv/PenolPyrv_kinase-like_dom"/>
</dbReference>
<comment type="caution">
    <text evidence="7">The sequence shown here is derived from an EMBL/GenBank/DDBJ whole genome shotgun (WGS) entry which is preliminary data.</text>
</comment>
<comment type="cofactor">
    <cofactor evidence="1">
        <name>Mg(2+)</name>
        <dbReference type="ChEBI" id="CHEBI:18420"/>
    </cofactor>
</comment>
<dbReference type="InterPro" id="IPR005000">
    <property type="entry name" value="Aldolase/citrate-lyase_domain"/>
</dbReference>
<dbReference type="Proteomes" id="UP000481583">
    <property type="component" value="Unassembled WGS sequence"/>
</dbReference>
<evidence type="ECO:0000259" key="6">
    <source>
        <dbReference type="Pfam" id="PF03328"/>
    </source>
</evidence>
<evidence type="ECO:0000256" key="4">
    <source>
        <dbReference type="PIRSR" id="PIRSR015582-1"/>
    </source>
</evidence>
<protein>
    <submittedName>
        <fullName evidence="7">CoA ester lyase</fullName>
    </submittedName>
</protein>
<name>A0A6G4TX40_9ACTN</name>
<dbReference type="PIRSF" id="PIRSF015582">
    <property type="entry name" value="Cit_lyase_B"/>
    <property type="match status" value="1"/>
</dbReference>